<dbReference type="SMART" id="SM00320">
    <property type="entry name" value="WD40"/>
    <property type="match status" value="10"/>
</dbReference>
<dbReference type="Pfam" id="PF05731">
    <property type="entry name" value="TROVE"/>
    <property type="match status" value="1"/>
</dbReference>
<evidence type="ECO:0000313" key="6">
    <source>
        <dbReference type="Proteomes" id="UP000752171"/>
    </source>
</evidence>
<gene>
    <name evidence="5" type="primary">TEP1</name>
    <name evidence="5" type="ORF">AMEX_G23936</name>
</gene>
<dbReference type="EMBL" id="JAICCE010000021">
    <property type="protein sequence ID" value="KAG9262199.1"/>
    <property type="molecule type" value="Genomic_DNA"/>
</dbReference>
<comment type="caution">
    <text evidence="5">The sequence shown here is derived from an EMBL/GenBank/DDBJ whole genome shotgun (WGS) entry which is preliminary data.</text>
</comment>
<feature type="compositionally biased region" description="Acidic residues" evidence="2">
    <location>
        <begin position="298"/>
        <end position="308"/>
    </location>
</feature>
<feature type="domain" description="NACHT" evidence="3">
    <location>
        <begin position="1260"/>
        <end position="1393"/>
    </location>
</feature>
<feature type="domain" description="TROVE" evidence="4">
    <location>
        <begin position="340"/>
        <end position="776"/>
    </location>
</feature>
<dbReference type="PROSITE" id="PS50837">
    <property type="entry name" value="NACHT"/>
    <property type="match status" value="1"/>
</dbReference>
<dbReference type="PROSITE" id="PS50082">
    <property type="entry name" value="WD_REPEATS_2"/>
    <property type="match status" value="4"/>
</dbReference>
<dbReference type="PANTHER" id="PTHR44791:SF1">
    <property type="entry name" value="TELOMERASE PROTEIN COMPONENT 1"/>
    <property type="match status" value="1"/>
</dbReference>
<feature type="compositionally biased region" description="Low complexity" evidence="2">
    <location>
        <begin position="47"/>
        <end position="56"/>
    </location>
</feature>
<dbReference type="GO" id="GO:0070034">
    <property type="term" value="F:telomerase RNA binding"/>
    <property type="evidence" value="ECO:0007669"/>
    <property type="project" value="TreeGrafter"/>
</dbReference>
<dbReference type="PANTHER" id="PTHR44791">
    <property type="entry name" value="TELOMERASE PROTEIN COMPONENT 1 TEP1"/>
    <property type="match status" value="1"/>
</dbReference>
<dbReference type="InterPro" id="IPR045804">
    <property type="entry name" value="DUF5920"/>
</dbReference>
<name>A0A8T2KU55_ASTMX</name>
<evidence type="ECO:0000259" key="4">
    <source>
        <dbReference type="PROSITE" id="PS50988"/>
    </source>
</evidence>
<organism evidence="5 6">
    <name type="scientific">Astyanax mexicanus</name>
    <name type="common">Blind cave fish</name>
    <name type="synonym">Astyanax fasciatus mexicanus</name>
    <dbReference type="NCBI Taxonomy" id="7994"/>
    <lineage>
        <taxon>Eukaryota</taxon>
        <taxon>Metazoa</taxon>
        <taxon>Chordata</taxon>
        <taxon>Craniata</taxon>
        <taxon>Vertebrata</taxon>
        <taxon>Euteleostomi</taxon>
        <taxon>Actinopterygii</taxon>
        <taxon>Neopterygii</taxon>
        <taxon>Teleostei</taxon>
        <taxon>Ostariophysi</taxon>
        <taxon>Characiformes</taxon>
        <taxon>Characoidei</taxon>
        <taxon>Acestrorhamphidae</taxon>
        <taxon>Acestrorhamphinae</taxon>
        <taxon>Astyanax</taxon>
    </lineage>
</organism>
<dbReference type="InterPro" id="IPR015943">
    <property type="entry name" value="WD40/YVTN_repeat-like_dom_sf"/>
</dbReference>
<feature type="compositionally biased region" description="Gly residues" evidence="2">
    <location>
        <begin position="93"/>
        <end position="103"/>
    </location>
</feature>
<evidence type="ECO:0000256" key="1">
    <source>
        <dbReference type="PROSITE-ProRule" id="PRU00221"/>
    </source>
</evidence>
<evidence type="ECO:0000313" key="5">
    <source>
        <dbReference type="EMBL" id="KAG9262199.1"/>
    </source>
</evidence>
<dbReference type="PROSITE" id="PS50988">
    <property type="entry name" value="TROVE"/>
    <property type="match status" value="1"/>
</dbReference>
<feature type="repeat" description="WD" evidence="1">
    <location>
        <begin position="1899"/>
        <end position="1932"/>
    </location>
</feature>
<proteinExistence type="predicted"/>
<dbReference type="Gene3D" id="3.40.50.300">
    <property type="entry name" value="P-loop containing nucleotide triphosphate hydrolases"/>
    <property type="match status" value="1"/>
</dbReference>
<feature type="region of interest" description="Disordered" evidence="2">
    <location>
        <begin position="40"/>
        <end position="59"/>
    </location>
</feature>
<evidence type="ECO:0000259" key="3">
    <source>
        <dbReference type="PROSITE" id="PS50837"/>
    </source>
</evidence>
<dbReference type="Gene3D" id="2.130.10.10">
    <property type="entry name" value="YVTN repeat-like/Quinoprotein amine dehydrogenase"/>
    <property type="match status" value="3"/>
</dbReference>
<dbReference type="Pfam" id="PF19334">
    <property type="entry name" value="DUF5920"/>
    <property type="match status" value="1"/>
</dbReference>
<dbReference type="InterPro" id="IPR008858">
    <property type="entry name" value="TROVE_dom"/>
</dbReference>
<protein>
    <submittedName>
        <fullName evidence="5">Telomerase protein component 1</fullName>
    </submittedName>
</protein>
<feature type="compositionally biased region" description="Polar residues" evidence="2">
    <location>
        <begin position="79"/>
        <end position="89"/>
    </location>
</feature>
<feature type="region of interest" description="Disordered" evidence="2">
    <location>
        <begin position="2220"/>
        <end position="2346"/>
    </location>
</feature>
<dbReference type="InterPro" id="IPR056828">
    <property type="entry name" value="Beta-prop_TEP1_C"/>
</dbReference>
<evidence type="ECO:0000256" key="2">
    <source>
        <dbReference type="SAM" id="MobiDB-lite"/>
    </source>
</evidence>
<dbReference type="GO" id="GO:0003720">
    <property type="term" value="F:telomerase activity"/>
    <property type="evidence" value="ECO:0007669"/>
    <property type="project" value="TreeGrafter"/>
</dbReference>
<dbReference type="InterPro" id="IPR052652">
    <property type="entry name" value="Telomerase_Complex_Comp"/>
</dbReference>
<dbReference type="Pfam" id="PF05729">
    <property type="entry name" value="NACHT"/>
    <property type="match status" value="1"/>
</dbReference>
<dbReference type="Gene3D" id="1.25.40.370">
    <property type="match status" value="1"/>
</dbReference>
<dbReference type="SUPFAM" id="SSF52540">
    <property type="entry name" value="P-loop containing nucleoside triphosphate hydrolases"/>
    <property type="match status" value="1"/>
</dbReference>
<dbReference type="PROSITE" id="PS50294">
    <property type="entry name" value="WD_REPEATS_REGION"/>
    <property type="match status" value="3"/>
</dbReference>
<dbReference type="Pfam" id="PF13271">
    <property type="entry name" value="DUF4062"/>
    <property type="match status" value="1"/>
</dbReference>
<dbReference type="InterPro" id="IPR007111">
    <property type="entry name" value="NACHT_NTPase"/>
</dbReference>
<feature type="repeat" description="WD" evidence="1">
    <location>
        <begin position="1941"/>
        <end position="1982"/>
    </location>
</feature>
<dbReference type="GO" id="GO:0000722">
    <property type="term" value="P:telomere maintenance via recombination"/>
    <property type="evidence" value="ECO:0007669"/>
    <property type="project" value="TreeGrafter"/>
</dbReference>
<dbReference type="GO" id="GO:0005697">
    <property type="term" value="C:telomerase holoenzyme complex"/>
    <property type="evidence" value="ECO:0007669"/>
    <property type="project" value="TreeGrafter"/>
</dbReference>
<feature type="region of interest" description="Disordered" evidence="2">
    <location>
        <begin position="78"/>
        <end position="258"/>
    </location>
</feature>
<dbReference type="InterPro" id="IPR036322">
    <property type="entry name" value="WD40_repeat_dom_sf"/>
</dbReference>
<dbReference type="InterPro" id="IPR027417">
    <property type="entry name" value="P-loop_NTPase"/>
</dbReference>
<feature type="repeat" description="WD" evidence="1">
    <location>
        <begin position="2386"/>
        <end position="2425"/>
    </location>
</feature>
<dbReference type="CDD" id="cd00200">
    <property type="entry name" value="WD40"/>
    <property type="match status" value="1"/>
</dbReference>
<dbReference type="InterPro" id="IPR001680">
    <property type="entry name" value="WD40_rpt"/>
</dbReference>
<keyword evidence="1" id="KW-0853">WD repeat</keyword>
<dbReference type="InterPro" id="IPR037214">
    <property type="entry name" value="TROVE_dom_sf"/>
</dbReference>
<dbReference type="InterPro" id="IPR025139">
    <property type="entry name" value="DUF4062"/>
</dbReference>
<accession>A0A8T2KU55</accession>
<dbReference type="Pfam" id="PF00400">
    <property type="entry name" value="WD40"/>
    <property type="match status" value="4"/>
</dbReference>
<feature type="repeat" description="WD" evidence="1">
    <location>
        <begin position="1816"/>
        <end position="1857"/>
    </location>
</feature>
<dbReference type="Proteomes" id="UP000752171">
    <property type="component" value="Unassembled WGS sequence"/>
</dbReference>
<dbReference type="Pfam" id="PF25048">
    <property type="entry name" value="Beta-prop_TEP1_C"/>
    <property type="match status" value="1"/>
</dbReference>
<dbReference type="SUPFAM" id="SSF140864">
    <property type="entry name" value="TROVE domain-like"/>
    <property type="match status" value="1"/>
</dbReference>
<reference evidence="5 6" key="1">
    <citation type="submission" date="2021-07" db="EMBL/GenBank/DDBJ databases">
        <authorList>
            <person name="Imarazene B."/>
            <person name="Zahm M."/>
            <person name="Klopp C."/>
            <person name="Cabau C."/>
            <person name="Beille S."/>
            <person name="Jouanno E."/>
            <person name="Castinel A."/>
            <person name="Lluch J."/>
            <person name="Gil L."/>
            <person name="Kuchtly C."/>
            <person name="Lopez Roques C."/>
            <person name="Donnadieu C."/>
            <person name="Parrinello H."/>
            <person name="Journot L."/>
            <person name="Du K."/>
            <person name="Schartl M."/>
            <person name="Retaux S."/>
            <person name="Guiguen Y."/>
        </authorList>
    </citation>
    <scope>NUCLEOTIDE SEQUENCE [LARGE SCALE GENOMIC DNA]</scope>
    <source>
        <strain evidence="5">Pach_M1</strain>
        <tissue evidence="5">Testis</tissue>
    </source>
</reference>
<feature type="region of interest" description="Disordered" evidence="2">
    <location>
        <begin position="292"/>
        <end position="320"/>
    </location>
</feature>
<dbReference type="SUPFAM" id="SSF50978">
    <property type="entry name" value="WD40 repeat-like"/>
    <property type="match status" value="2"/>
</dbReference>
<sequence length="2461" mass="272113">MKPPVLISSDLMDRVEARVHSSASVLKLENRILVQASSVRSVTPDLSSPTSSISSSCPALQPSFLSSTQLKQDLFPFPSVSSSNHSPFTASPAGGGSAGGESAGGESARGRSAGGGSARGESAGGESAGGESAGGGSAGGGSADGGSAGGGSARGHSAGGGSAGGGSARGHSAGGGSAGGRSAGGGSAGGGSAGGGSAGGGSARGGSARGGSAGGGSAGGGSAGGGSAGGGSARGGSARGGSAGGGSAGGGSAGAHSAVDGSVAGIFTGSAEEKELKFKSEQVHRRYTENVCSHTEELTEDVDPEDPADPQSLSEREMRVSKEEKEWTWTIELAEEFGELETDSSNEEAELLKEKKFKLLNLVCCSLVNKSCSPGQNGWDEKRSVWRKIWSLAEEITHSDPEFLLKVAVYSRQELNKHLMASYLIALAAYLPASKPHVRRYFCAAVRLPSDWLQVPRIYSTCFSSSLPTCLKKGLVDKFKQFSESQLAKYCTRRRRKHKAANNSPELYKKWAELLRSNPSTLQRQLQRCAPVNEKQSEFTMQNMIKRLHIKEPAELVMSILGKKYPADVKAFKNSGLSGDWLSDRAGQRMKLKQPDSWQTTLSREGNTAKTWEKLIDSKSLPFVVMLKNLRNIISQGISADHHHKILKRLRSESAVIQSKLLPLRFLSAYKAITELKKSADGTGKADSSKAVLLGILNRFKRSKCFRYMDWSSERRRRLRVTMGVPFIYRLHSANRRFLLRARQRKFSQELLEDYLQALLKAVQISCSYNIPLIPGHTLICISHFSSGVSWYEHFCPPAEPSEDQQETSSAAGSQLTAVPLAVMLGYGCEHSQVLLTNSIECQEADHWSGSLLDRVRDTVKQMEGDWTDTEGKRYSDVFSKLSEDNAKLDNIILMTEDWQESETELETELEKYRKKSSSEALVVNVMDKQEKDVSGDPHTVDVFGLSNQMLRFVSERGSSRLLDHVELIHTLYDVPPPAELRNKPERAADLVPLPTTPTLRWREVRVYISSAWRDMGAERNVLVQSVFPELRRRAAPHCLYLQEVELRSGVTEEDLARAVELCLSEVGRSQLMLGILGERYGPVLPRPALDNLPEGSWLGTDPCSLSITEMEIRQFQSVYPDSAQNRMFFYFRSPQLLSSVPVAWRADFTAESRESEDKLKDLKEWIRKNEFRVIENYPCEWSGVVGGRPAVGGLEEMAKAVTEDLWTALQKLFVEEVDEADLIKQQEMHQEAQRRHFHRRRKFISAAMGKIQESQRKGGILLVEGSPGAGKTAFMAAVAHALKSPACDVISYSTAASQSARSISHMLRCLVQSLRKMKEVEEELAPSVSYRALRSEFHLRLAELGEDPLLVLLVDGADLVHDARGQMVSDWIPENIPKGVCLVLSVSTGSALCNSLSKRRCCVSFPLGLLPWPERWDVLLKELGVCGGELRDSESSKQMMDSVQALPQSLCELVQHTLLRLQTQFGIAGLDWTLAALSVSSTGLRDRDLYTLLNLCSDLSSIQRPPTWQETLHLAKNPKNRVPMMVLCQLAVTLRRLIQPSLSHSPDEPLAMTNEEVRSAFMQFCVSTEEELNRAHLIISAHLWVRSDPHENNTFIHCDAEALNYLLTHLMKCGQWEQVHFLLSSYYFLYANVRHGLLHPLLESYTLLSKRDKVDRRLTETSDDVWQCEDFLKRHAPLLSHWPALFVQQALNEADDSPARVWAERIVLQGGVRALKRLNKTGPSEQQDGELVSRLPWAPSCVAVSPGGVFLVVGTEKGILHIFLLDTKQEVRSLVSTCDGISGCIFLEESVVCITSYSGQVEVWDFQSGCRTARLNVHSRKITGCDVSSDRKLFATVSLDFSLKVWSSRGLQQVASLLQPSPPNCVTFDPAGILVAVGCWDGAVRVWKWIDKQEHKTLIGHGSSVRCVQFCSSSYLLCSGSLDGEVRLWSLPAENCMWRRQAHCGSVEALSFLADEEIMLSAGRDGTVHLWSAGFGRSASVPREQKVETGFLRCPGGAVRALACGRSGCVFSVSDDRSVRAWSLSTVVSIVHPPEQRESLSAVCFLEKGKLLVCGFSSGRLELWHQNKLIYSDKVSDGGIGALTGMPDKQLAVSCSDRSVTVWKLELDSELCTAGVFKVSSYTLDIPAAHLLYSNILLAVCRDASIVDVFSTAGDNRQCLNTWFNNTQPLGVVKNDAKSFWIVGESKSELQLIFVLSVVSGSCWYSDFCNINLGWEKEGSREEHHEEKRGEQSEEHHEEKRDEQSEEHHEEKREEQSEEHHEEKHEEQSEEHHEEKREEQSKEHHEEKRDEQSEEHHEEKREKQSKEHHEENREEQSEEHHEEKREEQSEEHHEEKCEEQSEEYKQRKVWVTAATIHEGFIVCGDAKGYMWTNQPPSMTSWSKKRRAHSDRVSVLRLTDKAIISASSDGTIKLWDRNTNKQVGLFVCGAPVEILEINEDDPSQLVCGDALGQVYFLSWLG</sequence>
<feature type="compositionally biased region" description="Gly residues" evidence="2">
    <location>
        <begin position="112"/>
        <end position="253"/>
    </location>
</feature>